<keyword evidence="5 9" id="KW-0812">Transmembrane</keyword>
<gene>
    <name evidence="11" type="ORF">DEF21_05995</name>
    <name evidence="12" type="ORF">DHR80_12965</name>
</gene>
<dbReference type="RefSeq" id="WP_276652066.1">
    <property type="nucleotide sequence ID" value="NZ_DOOG01000054.1"/>
</dbReference>
<feature type="transmembrane region" description="Helical" evidence="9">
    <location>
        <begin position="97"/>
        <end position="118"/>
    </location>
</feature>
<evidence type="ECO:0000313" key="11">
    <source>
        <dbReference type="EMBL" id="HBU97441.1"/>
    </source>
</evidence>
<evidence type="ECO:0000256" key="2">
    <source>
        <dbReference type="ARBA" id="ARBA00022448"/>
    </source>
</evidence>
<evidence type="ECO:0000313" key="12">
    <source>
        <dbReference type="EMBL" id="HCW68080.1"/>
    </source>
</evidence>
<feature type="domain" description="Tripartite ATP-independent periplasmic transporters DctQ component" evidence="10">
    <location>
        <begin position="35"/>
        <end position="160"/>
    </location>
</feature>
<evidence type="ECO:0000256" key="4">
    <source>
        <dbReference type="ARBA" id="ARBA00022519"/>
    </source>
</evidence>
<keyword evidence="7 9" id="KW-0472">Membrane</keyword>
<keyword evidence="6 9" id="KW-1133">Transmembrane helix</keyword>
<dbReference type="GO" id="GO:0022857">
    <property type="term" value="F:transmembrane transporter activity"/>
    <property type="evidence" value="ECO:0007669"/>
    <property type="project" value="UniProtKB-UniRule"/>
</dbReference>
<evidence type="ECO:0000256" key="9">
    <source>
        <dbReference type="RuleBase" id="RU369079"/>
    </source>
</evidence>
<reference evidence="13 14" key="1">
    <citation type="journal article" date="2018" name="Nat. Biotechnol.">
        <title>A standardized bacterial taxonomy based on genome phylogeny substantially revises the tree of life.</title>
        <authorList>
            <person name="Parks D.H."/>
            <person name="Chuvochina M."/>
            <person name="Waite D.W."/>
            <person name="Rinke C."/>
            <person name="Skarshewski A."/>
            <person name="Chaumeil P.A."/>
            <person name="Hugenholtz P."/>
        </authorList>
    </citation>
    <scope>NUCLEOTIDE SEQUENCE [LARGE SCALE GENOMIC DNA]</scope>
    <source>
        <strain evidence="11">UBA8707</strain>
        <strain evidence="12">UBA9881</strain>
    </source>
</reference>
<evidence type="ECO:0000256" key="7">
    <source>
        <dbReference type="ARBA" id="ARBA00023136"/>
    </source>
</evidence>
<protein>
    <recommendedName>
        <fullName evidence="9">TRAP transporter small permease protein</fullName>
    </recommendedName>
</protein>
<name>A0A358HQL3_9PROT</name>
<evidence type="ECO:0000256" key="3">
    <source>
        <dbReference type="ARBA" id="ARBA00022475"/>
    </source>
</evidence>
<dbReference type="Proteomes" id="UP000264179">
    <property type="component" value="Unassembled WGS sequence"/>
</dbReference>
<dbReference type="InterPro" id="IPR007387">
    <property type="entry name" value="TRAP_DctQ"/>
</dbReference>
<dbReference type="EMBL" id="DPOP01000098">
    <property type="protein sequence ID" value="HCW68080.1"/>
    <property type="molecule type" value="Genomic_DNA"/>
</dbReference>
<dbReference type="AlphaFoldDB" id="A0A358HQL3"/>
<keyword evidence="3" id="KW-1003">Cell membrane</keyword>
<comment type="similarity">
    <text evidence="8 9">Belongs to the TRAP transporter small permease family.</text>
</comment>
<dbReference type="EMBL" id="DOOG01000054">
    <property type="protein sequence ID" value="HBU97441.1"/>
    <property type="molecule type" value="Genomic_DNA"/>
</dbReference>
<dbReference type="InterPro" id="IPR055348">
    <property type="entry name" value="DctQ"/>
</dbReference>
<evidence type="ECO:0000256" key="6">
    <source>
        <dbReference type="ARBA" id="ARBA00022989"/>
    </source>
</evidence>
<keyword evidence="2 9" id="KW-0813">Transport</keyword>
<dbReference type="Pfam" id="PF04290">
    <property type="entry name" value="DctQ"/>
    <property type="match status" value="1"/>
</dbReference>
<comment type="function">
    <text evidence="9">Part of the tripartite ATP-independent periplasmic (TRAP) transport system.</text>
</comment>
<organism evidence="11 14">
    <name type="scientific">Thalassospira lucentensis</name>
    <dbReference type="NCBI Taxonomy" id="168935"/>
    <lineage>
        <taxon>Bacteria</taxon>
        <taxon>Pseudomonadati</taxon>
        <taxon>Pseudomonadota</taxon>
        <taxon>Alphaproteobacteria</taxon>
        <taxon>Rhodospirillales</taxon>
        <taxon>Thalassospiraceae</taxon>
        <taxon>Thalassospira</taxon>
    </lineage>
</organism>
<evidence type="ECO:0000256" key="5">
    <source>
        <dbReference type="ARBA" id="ARBA00022692"/>
    </source>
</evidence>
<evidence type="ECO:0000259" key="10">
    <source>
        <dbReference type="Pfam" id="PF04290"/>
    </source>
</evidence>
<comment type="caution">
    <text evidence="9">Lacks conserved residue(s) required for the propagation of feature annotation.</text>
</comment>
<evidence type="ECO:0000256" key="1">
    <source>
        <dbReference type="ARBA" id="ARBA00004429"/>
    </source>
</evidence>
<comment type="caution">
    <text evidence="11">The sequence shown here is derived from an EMBL/GenBank/DDBJ whole genome shotgun (WGS) entry which is preliminary data.</text>
</comment>
<feature type="transmembrane region" description="Helical" evidence="9">
    <location>
        <begin position="138"/>
        <end position="160"/>
    </location>
</feature>
<evidence type="ECO:0000313" key="14">
    <source>
        <dbReference type="Proteomes" id="UP000264753"/>
    </source>
</evidence>
<proteinExistence type="inferred from homology"/>
<keyword evidence="4 9" id="KW-0997">Cell inner membrane</keyword>
<dbReference type="GO" id="GO:0015740">
    <property type="term" value="P:C4-dicarboxylate transport"/>
    <property type="evidence" value="ECO:0007669"/>
    <property type="project" value="TreeGrafter"/>
</dbReference>
<dbReference type="PANTHER" id="PTHR35011">
    <property type="entry name" value="2,3-DIKETO-L-GULONATE TRAP TRANSPORTER SMALL PERMEASE PROTEIN YIAM"/>
    <property type="match status" value="1"/>
</dbReference>
<comment type="subcellular location">
    <subcellularLocation>
        <location evidence="1 9">Cell inner membrane</location>
        <topology evidence="1 9">Multi-pass membrane protein</topology>
    </subcellularLocation>
</comment>
<dbReference type="Proteomes" id="UP000264753">
    <property type="component" value="Unassembled WGS sequence"/>
</dbReference>
<comment type="subunit">
    <text evidence="9">The complex comprises the extracytoplasmic solute receptor protein and the two transmembrane proteins.</text>
</comment>
<sequence>MTMRLSFVRSVFLRFMGFVNRSNELCVISLFTVFVTLTIAQIVLRYVFSASIDWADEVSRASFIWMVFIAASRLVQKEGAHITLELLRGKPESVTEKLINIFVNLVIALFSALMIFYGERLMTLNAFTTAPATGFSMAIYQSIFVIFGVLSILSAVTAMLHPTHSLGEDSPI</sequence>
<dbReference type="GO" id="GO:0005886">
    <property type="term" value="C:plasma membrane"/>
    <property type="evidence" value="ECO:0007669"/>
    <property type="project" value="UniProtKB-SubCell"/>
</dbReference>
<evidence type="ECO:0000313" key="13">
    <source>
        <dbReference type="Proteomes" id="UP000264179"/>
    </source>
</evidence>
<evidence type="ECO:0000256" key="8">
    <source>
        <dbReference type="ARBA" id="ARBA00038436"/>
    </source>
</evidence>
<accession>A0A358HQL3</accession>
<dbReference type="PANTHER" id="PTHR35011:SF2">
    <property type="entry name" value="2,3-DIKETO-L-GULONATE TRAP TRANSPORTER SMALL PERMEASE PROTEIN YIAM"/>
    <property type="match status" value="1"/>
</dbReference>